<sequence length="390" mass="42099">MDDSTYECTFRKYGRLGFSLSEDCEVTMVSNDSQAESFGQIAVGDRLHSISGRMVRGYKDAEKKLTKAGRPLLLKFERAVDFSQDVLEGKDAYSCTFRIAGPLGFTLTPDCHIEAVARGGQSENLGVIAIDDKLDAIDGVKVVNYATADHLLRVNNKRPIVLQFLKGKGGEHTRRAAKPKVKETAVDLLDFETCNPDGPSSGQNAESWSANFVSADQDGFDPNRAAPQNTNSYCGVADQSHIPPSGLQQHGSWTPVMSVPMQDMSSAPCMSGMASGPFTQQCFGAGGPALAAFGSQAAPQAQGYAALMRPPQGATAGNWQQQQQMQMQQQQMQMQQQQQMMMQQQMMQGQGMCGGYGGHQYQMPPQQAAPAPPPAPVNPTEVAAQFDPFA</sequence>
<dbReference type="CDD" id="cd00136">
    <property type="entry name" value="PDZ_canonical"/>
    <property type="match status" value="1"/>
</dbReference>
<feature type="domain" description="PDZ" evidence="2">
    <location>
        <begin position="14"/>
        <end position="80"/>
    </location>
</feature>
<dbReference type="InterPro" id="IPR036034">
    <property type="entry name" value="PDZ_sf"/>
</dbReference>
<dbReference type="InterPro" id="IPR001478">
    <property type="entry name" value="PDZ"/>
</dbReference>
<reference evidence="3" key="1">
    <citation type="submission" date="2021-01" db="EMBL/GenBank/DDBJ databases">
        <authorList>
            <person name="Corre E."/>
            <person name="Pelletier E."/>
            <person name="Niang G."/>
            <person name="Scheremetjew M."/>
            <person name="Finn R."/>
            <person name="Kale V."/>
            <person name="Holt S."/>
            <person name="Cochrane G."/>
            <person name="Meng A."/>
            <person name="Brown T."/>
            <person name="Cohen L."/>
        </authorList>
    </citation>
    <scope>NUCLEOTIDE SEQUENCE</scope>
</reference>
<dbReference type="SMART" id="SM00228">
    <property type="entry name" value="PDZ"/>
    <property type="match status" value="2"/>
</dbReference>
<organism evidence="3">
    <name type="scientific">Noctiluca scintillans</name>
    <name type="common">Sea sparkle</name>
    <name type="synonym">Red tide dinoflagellate</name>
    <dbReference type="NCBI Taxonomy" id="2966"/>
    <lineage>
        <taxon>Eukaryota</taxon>
        <taxon>Sar</taxon>
        <taxon>Alveolata</taxon>
        <taxon>Dinophyceae</taxon>
        <taxon>Noctilucales</taxon>
        <taxon>Noctilucaceae</taxon>
        <taxon>Noctiluca</taxon>
    </lineage>
</organism>
<protein>
    <recommendedName>
        <fullName evidence="2">PDZ domain-containing protein</fullName>
    </recommendedName>
</protein>
<dbReference type="EMBL" id="HBFQ01017446">
    <property type="protein sequence ID" value="CAD8837791.1"/>
    <property type="molecule type" value="Transcribed_RNA"/>
</dbReference>
<evidence type="ECO:0000256" key="1">
    <source>
        <dbReference type="SAM" id="MobiDB-lite"/>
    </source>
</evidence>
<accession>A0A7S1F1Z1</accession>
<dbReference type="PROSITE" id="PS50106">
    <property type="entry name" value="PDZ"/>
    <property type="match status" value="1"/>
</dbReference>
<name>A0A7S1F1Z1_NOCSC</name>
<evidence type="ECO:0000259" key="2">
    <source>
        <dbReference type="PROSITE" id="PS50106"/>
    </source>
</evidence>
<proteinExistence type="predicted"/>
<dbReference type="AlphaFoldDB" id="A0A7S1F1Z1"/>
<gene>
    <name evidence="3" type="ORF">NSCI0253_LOCUS12139</name>
</gene>
<dbReference type="SUPFAM" id="SSF50156">
    <property type="entry name" value="PDZ domain-like"/>
    <property type="match status" value="2"/>
</dbReference>
<evidence type="ECO:0000313" key="3">
    <source>
        <dbReference type="EMBL" id="CAD8837791.1"/>
    </source>
</evidence>
<feature type="region of interest" description="Disordered" evidence="1">
    <location>
        <begin position="357"/>
        <end position="390"/>
    </location>
</feature>
<feature type="compositionally biased region" description="Low complexity" evidence="1">
    <location>
        <begin position="359"/>
        <end position="369"/>
    </location>
</feature>